<accession>A0A1L7XU46</accession>
<name>A0A1L7XU46_9HELO</name>
<evidence type="ECO:0000313" key="2">
    <source>
        <dbReference type="EMBL" id="CZR68548.1"/>
    </source>
</evidence>
<reference evidence="2 3" key="1">
    <citation type="submission" date="2016-03" db="EMBL/GenBank/DDBJ databases">
        <authorList>
            <person name="Ploux O."/>
        </authorList>
    </citation>
    <scope>NUCLEOTIDE SEQUENCE [LARGE SCALE GENOMIC DNA]</scope>
    <source>
        <strain evidence="2 3">UAMH 11012</strain>
    </source>
</reference>
<keyword evidence="3" id="KW-1185">Reference proteome</keyword>
<protein>
    <submittedName>
        <fullName evidence="2">Uncharacterized protein</fullName>
    </submittedName>
</protein>
<proteinExistence type="predicted"/>
<feature type="compositionally biased region" description="Acidic residues" evidence="1">
    <location>
        <begin position="29"/>
        <end position="48"/>
    </location>
</feature>
<organism evidence="2 3">
    <name type="scientific">Phialocephala subalpina</name>
    <dbReference type="NCBI Taxonomy" id="576137"/>
    <lineage>
        <taxon>Eukaryota</taxon>
        <taxon>Fungi</taxon>
        <taxon>Dikarya</taxon>
        <taxon>Ascomycota</taxon>
        <taxon>Pezizomycotina</taxon>
        <taxon>Leotiomycetes</taxon>
        <taxon>Helotiales</taxon>
        <taxon>Mollisiaceae</taxon>
        <taxon>Phialocephala</taxon>
        <taxon>Phialocephala fortinii species complex</taxon>
    </lineage>
</organism>
<evidence type="ECO:0000256" key="1">
    <source>
        <dbReference type="SAM" id="MobiDB-lite"/>
    </source>
</evidence>
<dbReference type="AlphaFoldDB" id="A0A1L7XU46"/>
<feature type="region of interest" description="Disordered" evidence="1">
    <location>
        <begin position="20"/>
        <end position="48"/>
    </location>
</feature>
<sequence length="253" mass="28749">MDPTWEHFGPLKTTTQLFAAAHEPKSDDDSWVGDWEDNLDYGPAADEDELNRMEMGTKQAQLESNKHERDPLSHIDENIQEPSKRVKIEAPERSEAEPNSILLSGFRDGGSISNEIWNIVKPLSARHIETFRDFQNIQAREEAKRSLSIPSQSEFVIVHFDDGHSAEAAIDELHGCILDWTEPSLVAHSWKEIDPGYKRRKEKAQTWLRLAASIQDAREKLGHSDLEVFEAILSPNTRDVGGIVRKWINEGSM</sequence>
<dbReference type="OrthoDB" id="10313030at2759"/>
<evidence type="ECO:0000313" key="3">
    <source>
        <dbReference type="Proteomes" id="UP000184330"/>
    </source>
</evidence>
<dbReference type="Proteomes" id="UP000184330">
    <property type="component" value="Unassembled WGS sequence"/>
</dbReference>
<dbReference type="EMBL" id="FJOG01000056">
    <property type="protein sequence ID" value="CZR68548.1"/>
    <property type="molecule type" value="Genomic_DNA"/>
</dbReference>
<gene>
    <name evidence="2" type="ORF">PAC_18447</name>
</gene>